<feature type="region of interest" description="Disordered" evidence="3">
    <location>
        <begin position="311"/>
        <end position="351"/>
    </location>
</feature>
<evidence type="ECO:0000256" key="2">
    <source>
        <dbReference type="PROSITE-ProRule" id="PRU01015"/>
    </source>
</evidence>
<feature type="region of interest" description="Disordered" evidence="3">
    <location>
        <begin position="417"/>
        <end position="518"/>
    </location>
</feature>
<dbReference type="CDD" id="cd02440">
    <property type="entry name" value="AdoMet_MTases"/>
    <property type="match status" value="1"/>
</dbReference>
<keyword evidence="2" id="KW-0808">Transferase</keyword>
<evidence type="ECO:0000256" key="3">
    <source>
        <dbReference type="SAM" id="MobiDB-lite"/>
    </source>
</evidence>
<name>A0AAV1HTI0_9CHLO</name>
<keyword evidence="5" id="KW-1185">Reference proteome</keyword>
<dbReference type="EMBL" id="CAUYUE010000002">
    <property type="protein sequence ID" value="CAK0738371.1"/>
    <property type="molecule type" value="Genomic_DNA"/>
</dbReference>
<feature type="compositionally biased region" description="Basic and acidic residues" evidence="3">
    <location>
        <begin position="424"/>
        <end position="433"/>
    </location>
</feature>
<protein>
    <submittedName>
        <fullName evidence="4">Uncharacterized protein</fullName>
    </submittedName>
</protein>
<dbReference type="AlphaFoldDB" id="A0AAV1HTI0"/>
<dbReference type="GO" id="GO:0042054">
    <property type="term" value="F:histone methyltransferase activity"/>
    <property type="evidence" value="ECO:0007669"/>
    <property type="project" value="TreeGrafter"/>
</dbReference>
<dbReference type="PROSITE" id="PS51678">
    <property type="entry name" value="SAM_MT_PRMT"/>
    <property type="match status" value="1"/>
</dbReference>
<feature type="compositionally biased region" description="Polar residues" evidence="3">
    <location>
        <begin position="312"/>
        <end position="325"/>
    </location>
</feature>
<dbReference type="Gene3D" id="3.40.50.150">
    <property type="entry name" value="Vaccinia Virus protein VP39"/>
    <property type="match status" value="1"/>
</dbReference>
<accession>A0AAV1HTI0</accession>
<feature type="compositionally biased region" description="Low complexity" evidence="3">
    <location>
        <begin position="468"/>
        <end position="484"/>
    </location>
</feature>
<dbReference type="PANTHER" id="PTHR11006:SF4">
    <property type="entry name" value="PROTEIN ARGININE N-METHYLTRANSFERASE 7"/>
    <property type="match status" value="1"/>
</dbReference>
<dbReference type="Proteomes" id="UP001314263">
    <property type="component" value="Unassembled WGS sequence"/>
</dbReference>
<dbReference type="PANTHER" id="PTHR11006">
    <property type="entry name" value="PROTEIN ARGININE N-METHYLTRANSFERASE"/>
    <property type="match status" value="1"/>
</dbReference>
<reference evidence="4 5" key="1">
    <citation type="submission" date="2023-10" db="EMBL/GenBank/DDBJ databases">
        <authorList>
            <person name="Maclean D."/>
            <person name="Macfadyen A."/>
        </authorList>
    </citation>
    <scope>NUCLEOTIDE SEQUENCE [LARGE SCALE GENOMIC DNA]</scope>
</reference>
<dbReference type="InterPro" id="IPR025799">
    <property type="entry name" value="Arg_MeTrfase"/>
</dbReference>
<dbReference type="Pfam" id="PF06325">
    <property type="entry name" value="PrmA"/>
    <property type="match status" value="1"/>
</dbReference>
<organism evidence="4 5">
    <name type="scientific">Coccomyxa viridis</name>
    <dbReference type="NCBI Taxonomy" id="1274662"/>
    <lineage>
        <taxon>Eukaryota</taxon>
        <taxon>Viridiplantae</taxon>
        <taxon>Chlorophyta</taxon>
        <taxon>core chlorophytes</taxon>
        <taxon>Trebouxiophyceae</taxon>
        <taxon>Trebouxiophyceae incertae sedis</taxon>
        <taxon>Coccomyxaceae</taxon>
        <taxon>Coccomyxa</taxon>
    </lineage>
</organism>
<keyword evidence="2" id="KW-0489">Methyltransferase</keyword>
<sequence length="666" mass="72405">MQAALQYMAGELKVERGDVLPLLATHNTVRMRFDMEEAEYLHLAKTDAAFPQQHFSMLADTARNEAYQKAIKAAVAKLREEEGEVHALELGCGTGLLSVLAAKAGATSVVACDMHDALCIATRKVVAVNGVSDKVSVVKKDISLLERGKEVRYLGANLAVGDIFDAGLLGSNWLFHLEMANKKVLQASATVIPAAATLYCMGIEARTGLIAGFDLSSFNKYRWDKNYAACYLDDMPHKRLTRPERVFEFFFSGVRAGRGRENILRLEMIDSGHLNAIVFWFDLHLDEDISITSAPACIGLGGELLADAEGNACSTSGREPQQQNPVKARGKSTLQSLGRPQEAALHPPCSYTAGDGHARHFSPARGFEGPKGGFYFGTGQFGLGYYTDIMARSTAASDDDVDGSSSVDSRQPICAALSRGNPAGERHKQERDAAQGCTSKTEEVGSSAAGPAGVENEEADRPVVGNGQQPDNAPAAAGQPASATDADEDACTTSGDPQEESSGKGEARGGPAHAQQRPRHYWGQALQYLEKSADVTKGQKVILLVKREGGQFQFRLRAGMGDWVDRAPWRIEWGGGSSIENPHFQRVHYCQLLVSDFLMRVKSKRFPTIEKDMKMVLAHCGSLFLDPASLMQVYHEMVVLERIHENPQFSPGVSLEALTRQPLYFH</sequence>
<dbReference type="GO" id="GO:0032259">
    <property type="term" value="P:methylation"/>
    <property type="evidence" value="ECO:0007669"/>
    <property type="project" value="UniProtKB-KW"/>
</dbReference>
<keyword evidence="1 2" id="KW-0949">S-adenosyl-L-methionine</keyword>
<dbReference type="InterPro" id="IPR029063">
    <property type="entry name" value="SAM-dependent_MTases_sf"/>
</dbReference>
<evidence type="ECO:0000256" key="1">
    <source>
        <dbReference type="ARBA" id="ARBA00022691"/>
    </source>
</evidence>
<evidence type="ECO:0000313" key="4">
    <source>
        <dbReference type="EMBL" id="CAK0738371.1"/>
    </source>
</evidence>
<proteinExistence type="predicted"/>
<dbReference type="SUPFAM" id="SSF53335">
    <property type="entry name" value="S-adenosyl-L-methionine-dependent methyltransferases"/>
    <property type="match status" value="1"/>
</dbReference>
<evidence type="ECO:0000313" key="5">
    <source>
        <dbReference type="Proteomes" id="UP001314263"/>
    </source>
</evidence>
<dbReference type="GO" id="GO:0016274">
    <property type="term" value="F:protein-arginine N-methyltransferase activity"/>
    <property type="evidence" value="ECO:0007669"/>
    <property type="project" value="InterPro"/>
</dbReference>
<gene>
    <name evidence="4" type="ORF">CVIRNUC_001033</name>
</gene>
<dbReference type="Gene3D" id="2.70.160.11">
    <property type="entry name" value="Hnrnp arginine n-methyltransferase1"/>
    <property type="match status" value="1"/>
</dbReference>
<comment type="caution">
    <text evidence="4">The sequence shown here is derived from an EMBL/GenBank/DDBJ whole genome shotgun (WGS) entry which is preliminary data.</text>
</comment>